<dbReference type="InterPro" id="IPR050194">
    <property type="entry name" value="Glycosyltransferase_grp1"/>
</dbReference>
<sequence>MLQPIKILHVIRPAEGGMKEHLLSLLKGLDKNRFHIHVACPGNSSIETELRKLGIEVHNIPLVGPINPGEDIRSCKAIKNLCQAEGFTIIHCHGSKAGLVGRLAAATAKVPLVILTAHNFVVDDKYSLAKKIVFTKGEQFLGRVTDCVITVSSALRKEYIEKFRVPAEKVVCVYNGIDTESFDLTVDKKKIKTQLGLDPEKPVIGTVARMAPQKGLPFLLEAIAILGETVNAGFLIAGDGPLRPDLERQAEQLGLSGKVCFPGYCQNIKEILQIFDIFIIPSISEGLSITAIEALAAGKPVVASRVGGLPEVVEHGKTGVLVPPGDPAILASAIKNLLDDPALRERMGRAGRRTAKDKFSLENMIRKTEELYISLFKGLQVK</sequence>
<dbReference type="Pfam" id="PF00534">
    <property type="entry name" value="Glycos_transf_1"/>
    <property type="match status" value="1"/>
</dbReference>
<dbReference type="InterPro" id="IPR028098">
    <property type="entry name" value="Glyco_trans_4-like_N"/>
</dbReference>
<dbReference type="RefSeq" id="WP_052218871.1">
    <property type="nucleotide sequence ID" value="NZ_LGTE01000027.1"/>
</dbReference>
<dbReference type="InterPro" id="IPR001296">
    <property type="entry name" value="Glyco_trans_1"/>
</dbReference>
<proteinExistence type="predicted"/>
<protein>
    <submittedName>
        <fullName evidence="3">Group 1 glycosyl transferase</fullName>
    </submittedName>
</protein>
<feature type="domain" description="Glycosyl transferase family 1" evidence="1">
    <location>
        <begin position="187"/>
        <end position="353"/>
    </location>
</feature>
<dbReference type="EMBL" id="LGTE01000027">
    <property type="protein sequence ID" value="KNZ68563.1"/>
    <property type="molecule type" value="Genomic_DNA"/>
</dbReference>
<dbReference type="Pfam" id="PF13439">
    <property type="entry name" value="Glyco_transf_4"/>
    <property type="match status" value="1"/>
</dbReference>
<dbReference type="SUPFAM" id="SSF53756">
    <property type="entry name" value="UDP-Glycosyltransferase/glycogen phosphorylase"/>
    <property type="match status" value="1"/>
</dbReference>
<accession>A0A0L6VZJ2</accession>
<evidence type="ECO:0000259" key="2">
    <source>
        <dbReference type="Pfam" id="PF13439"/>
    </source>
</evidence>
<dbReference type="PANTHER" id="PTHR45947">
    <property type="entry name" value="SULFOQUINOVOSYL TRANSFERASE SQD2"/>
    <property type="match status" value="1"/>
</dbReference>
<evidence type="ECO:0000259" key="1">
    <source>
        <dbReference type="Pfam" id="PF00534"/>
    </source>
</evidence>
<dbReference type="Proteomes" id="UP000037175">
    <property type="component" value="Unassembled WGS sequence"/>
</dbReference>
<dbReference type="CDD" id="cd03808">
    <property type="entry name" value="GT4_CapM-like"/>
    <property type="match status" value="1"/>
</dbReference>
<dbReference type="PATRIC" id="fig|281456.6.peg.3026"/>
<evidence type="ECO:0000313" key="3">
    <source>
        <dbReference type="EMBL" id="KNZ68563.1"/>
    </source>
</evidence>
<dbReference type="PANTHER" id="PTHR45947:SF14">
    <property type="entry name" value="SLL1723 PROTEIN"/>
    <property type="match status" value="1"/>
</dbReference>
<keyword evidence="4" id="KW-1185">Reference proteome</keyword>
<name>A0A0L6VZJ2_9FIRM</name>
<dbReference type="Gene3D" id="3.40.50.2000">
    <property type="entry name" value="Glycogen Phosphorylase B"/>
    <property type="match status" value="2"/>
</dbReference>
<keyword evidence="3" id="KW-0808">Transferase</keyword>
<comment type="caution">
    <text evidence="3">The sequence shown here is derived from an EMBL/GenBank/DDBJ whole genome shotgun (WGS) entry which is preliminary data.</text>
</comment>
<organism evidence="3 4">
    <name type="scientific">Thermincola ferriacetica</name>
    <dbReference type="NCBI Taxonomy" id="281456"/>
    <lineage>
        <taxon>Bacteria</taxon>
        <taxon>Bacillati</taxon>
        <taxon>Bacillota</taxon>
        <taxon>Clostridia</taxon>
        <taxon>Eubacteriales</taxon>
        <taxon>Thermincolaceae</taxon>
        <taxon>Thermincola</taxon>
    </lineage>
</organism>
<gene>
    <name evidence="3" type="ORF">Tfer_2892</name>
</gene>
<feature type="domain" description="Glycosyltransferase subfamily 4-like N-terminal" evidence="2">
    <location>
        <begin position="16"/>
        <end position="180"/>
    </location>
</feature>
<dbReference type="AlphaFoldDB" id="A0A0L6VZJ2"/>
<reference evidence="4" key="1">
    <citation type="submission" date="2015-07" db="EMBL/GenBank/DDBJ databases">
        <title>Complete Genome of Thermincola ferriacetica strain Z-0001T.</title>
        <authorList>
            <person name="Lusk B."/>
            <person name="Badalamenti J.P."/>
            <person name="Parameswaran P."/>
            <person name="Bond D.R."/>
            <person name="Torres C.I."/>
        </authorList>
    </citation>
    <scope>NUCLEOTIDE SEQUENCE [LARGE SCALE GENOMIC DNA]</scope>
    <source>
        <strain evidence="4">Z-0001</strain>
    </source>
</reference>
<evidence type="ECO:0000313" key="4">
    <source>
        <dbReference type="Proteomes" id="UP000037175"/>
    </source>
</evidence>
<dbReference type="GO" id="GO:0016757">
    <property type="term" value="F:glycosyltransferase activity"/>
    <property type="evidence" value="ECO:0007669"/>
    <property type="project" value="InterPro"/>
</dbReference>